<dbReference type="InterPro" id="IPR001650">
    <property type="entry name" value="Helicase_C-like"/>
</dbReference>
<dbReference type="SMART" id="SM00490">
    <property type="entry name" value="HELICc"/>
    <property type="match status" value="1"/>
</dbReference>
<dbReference type="SMART" id="SM00487">
    <property type="entry name" value="DEXDc"/>
    <property type="match status" value="1"/>
</dbReference>
<dbReference type="Pfam" id="PF00271">
    <property type="entry name" value="Helicase_C"/>
    <property type="match status" value="1"/>
</dbReference>
<dbReference type="GO" id="GO:0005524">
    <property type="term" value="F:ATP binding"/>
    <property type="evidence" value="ECO:0007669"/>
    <property type="project" value="UniProtKB-KW"/>
</dbReference>
<gene>
    <name evidence="6" type="ORF">C8263_18080</name>
</gene>
<dbReference type="PANTHER" id="PTHR47957:SF3">
    <property type="entry name" value="ATP-DEPENDENT HELICASE HRQ1"/>
    <property type="match status" value="1"/>
</dbReference>
<evidence type="ECO:0000313" key="7">
    <source>
        <dbReference type="Proteomes" id="UP000240317"/>
    </source>
</evidence>
<feature type="domain" description="Helicase C-terminal" evidence="5">
    <location>
        <begin position="1099"/>
        <end position="1298"/>
    </location>
</feature>
<dbReference type="SUPFAM" id="SSF52540">
    <property type="entry name" value="P-loop containing nucleoside triphosphate hydrolases"/>
    <property type="match status" value="2"/>
</dbReference>
<dbReference type="InterPro" id="IPR014001">
    <property type="entry name" value="Helicase_ATP-bd"/>
</dbReference>
<reference evidence="6 7" key="1">
    <citation type="submission" date="2018-03" db="EMBL/GenBank/DDBJ databases">
        <title>Draft genome of Deinococcus sp. OD32.</title>
        <authorList>
            <person name="Wang X.-P."/>
            <person name="Du Z.-J."/>
        </authorList>
    </citation>
    <scope>NUCLEOTIDE SEQUENCE [LARGE SCALE GENOMIC DNA]</scope>
    <source>
        <strain evidence="6 7">OD32</strain>
    </source>
</reference>
<dbReference type="PANTHER" id="PTHR47957">
    <property type="entry name" value="ATP-DEPENDENT HELICASE HRQ1"/>
    <property type="match status" value="1"/>
</dbReference>
<evidence type="ECO:0000259" key="4">
    <source>
        <dbReference type="PROSITE" id="PS51192"/>
    </source>
</evidence>
<dbReference type="GO" id="GO:0006289">
    <property type="term" value="P:nucleotide-excision repair"/>
    <property type="evidence" value="ECO:0007669"/>
    <property type="project" value="TreeGrafter"/>
</dbReference>
<dbReference type="InterPro" id="IPR027417">
    <property type="entry name" value="P-loop_NTPase"/>
</dbReference>
<evidence type="ECO:0000256" key="3">
    <source>
        <dbReference type="SAM" id="MobiDB-lite"/>
    </source>
</evidence>
<keyword evidence="1" id="KW-0547">Nucleotide-binding</keyword>
<dbReference type="PROSITE" id="PS51192">
    <property type="entry name" value="HELICASE_ATP_BIND_1"/>
    <property type="match status" value="1"/>
</dbReference>
<dbReference type="InterPro" id="IPR018973">
    <property type="entry name" value="MZB"/>
</dbReference>
<protein>
    <submittedName>
        <fullName evidence="6">DEAD/DEAH box helicase</fullName>
    </submittedName>
</protein>
<evidence type="ECO:0000256" key="1">
    <source>
        <dbReference type="ARBA" id="ARBA00022741"/>
    </source>
</evidence>
<dbReference type="GO" id="GO:0003676">
    <property type="term" value="F:nucleic acid binding"/>
    <property type="evidence" value="ECO:0007669"/>
    <property type="project" value="InterPro"/>
</dbReference>
<dbReference type="Pfam" id="PF09369">
    <property type="entry name" value="MZB"/>
    <property type="match status" value="1"/>
</dbReference>
<evidence type="ECO:0000313" key="6">
    <source>
        <dbReference type="EMBL" id="PTA66401.1"/>
    </source>
</evidence>
<feature type="region of interest" description="Disordered" evidence="3">
    <location>
        <begin position="23"/>
        <end position="42"/>
    </location>
</feature>
<keyword evidence="7" id="KW-1185">Reference proteome</keyword>
<dbReference type="Proteomes" id="UP000240317">
    <property type="component" value="Unassembled WGS sequence"/>
</dbReference>
<feature type="compositionally biased region" description="Low complexity" evidence="3">
    <location>
        <begin position="23"/>
        <end position="36"/>
    </location>
</feature>
<organism evidence="6 7">
    <name type="scientific">Deinococcus arcticus</name>
    <dbReference type="NCBI Taxonomy" id="2136176"/>
    <lineage>
        <taxon>Bacteria</taxon>
        <taxon>Thermotogati</taxon>
        <taxon>Deinococcota</taxon>
        <taxon>Deinococci</taxon>
        <taxon>Deinococcales</taxon>
        <taxon>Deinococcaceae</taxon>
        <taxon>Deinococcus</taxon>
    </lineage>
</organism>
<keyword evidence="6" id="KW-0347">Helicase</keyword>
<evidence type="ECO:0000259" key="5">
    <source>
        <dbReference type="PROSITE" id="PS51194"/>
    </source>
</evidence>
<sequence>MQRPDANRARPLAGVPERVACSGRAARGAPAGPAGDARGGGVNDALGIQERLERIYRLYVESAFPLRYPTLDAERRALLERPGVLAQPPLIEPVATYPSSDCTLAQAAATLPAAYADLATLASPLFPGDRTLYQHQLEALQASVAGQDVVVTTGTGSGKTESFMLPLFAALAADSGTWTPPGPAPAGRAWWTSSGDRVPQWGHVTRPHAIRALVLYPLNALVEDQLRRLRSVLDSPEVTRWLDQARHGNRITFGRYTGLAPLPGGRDPKRVERLRERLKERADEWNEVSRELQQRGDGSEYHFPRMDGGEIWSRWDAQDTPPDLLITNYSMLNIMLMRALEQGMFRQTREWLAADERHVFHLVVDELHAYRGTPGTEVAYILRLLFERLGLTPDSPQLRILATSASLDESEKGRAFLSEFFGRDPGRFQIIGTPASAPQKAVDLTPHREAFTALAEAHPAELLESGPVTVSEDAQAALTRALGGGPGGLTQALEQVGVPEALRAACYDPALRSVRATGVQELSRRLYGTDDLRPLRGTLMALATAKLSGGTALQPVRSHLFFQNVQNLWVCTRPDCGRGERETDAPVGKLHDTHRLTCDCGSRVLDLMVCEVCGEVFLGGHHRKDSGETLLSADHTDLEGAPDQLDSRTYARYAVLWPVESHEKAKPETPSYDWQRRTRRWQAAYLERATGKVYAAAQVRQVTPADDLQPVWQYTVQSAQVGDANNESAFPPVCPCCDTDYRRRKVLPTPIRHHRTGFQKAAQVVASTLMREVDRENRKLVVFSDSRQDAARLAAGMERDHYRDMVRVTLLAALQESSQDLEAAVRSNFHRAHDQEKALKLLKEVNPALAERATRDLLPDDEDRAVRFGATPMAAMALTLFLMGHPLPENQRKDLLDLLSQYPARVPLGQLRETVFNRLLELGICPGGNTMRALSYKEGNVDEQPWYMAFNWARDGVSVRNQQNAKDHARTLGDLLLAEIMMVLFTHQVRTLESIGQGRIHAPLEGSSVSVQEATDAIVRYLGVKRLYADSEFVEAGDVTALPRPVRDYLELLGQDEDSVTGLLQRGGYTEPSGTSAILRADNLVLVGQGEGSSYRCGKCRAHYLHAAGGRCIHCGGNVAREEARTPQDATHDYYTYLARESGTSFRLNAEELTGQTDADARTRRQRHFQDVFLKGENPQANGVDLLSVTTTMEAGVDIGSLNAVMMSNMPPRRFNYQQRVGRAGRRGAGMSLAVTLCRGRSHDLYYYQHPEAMTGDAPPPPYVDVASVTIFQRVLIKEVLREALGAQTPEEAERDSVHGEFGTAQAWLELPERRAALERFLTSEEGQARIHALTQQLTAGTRLSEARVQQTLRDLERLPERIDRIAGDERYVQDALSERLAYAGLLPMFGFPTRTRLLYLDPLTRIRGQNFPPRATVDRDLEQAISSFAPGAEVVRDKRVHTSVGVANLHPSPRGLARVSPGLYPPLGQDNPQPLGVCRTCRAVHESAELAGQERSTVECPTCGETNLRVMDAREPRHFYTTGEPRDYNGFFEIRGWTTRPTMAVTEEGPTVSVKNAVLASNIEGEPGEILTFNDYSGRGGFDFVPEANMALSGAYRVSTEPTPAAHRNARGKRIALLARRRTDTLRIGMQAFPAHHDAPPAQVEGRAAWYSLAFALRNAASVMLDIEPGELDGGIYVTRRGEEAQAQAFLSDRLENGAGYATHLAVPEHFTELLSRLGQDLGGIWAEHALSCDTSCARCLRDYTNLSFHPLLDWRLALDMAALLRGRPELPFTGSHWEALVSKKDSPILSSLQQLLFVPLEKASPLPVFTGRGKHRGKTLIVSHPLWTEEHPDVQAALQIVTPHSADRPRITNPFMLLRRPSDAL</sequence>
<proteinExistence type="predicted"/>
<keyword evidence="2" id="KW-0067">ATP-binding</keyword>
<name>A0A2T3W3C1_9DEIO</name>
<comment type="caution">
    <text evidence="6">The sequence shown here is derived from an EMBL/GenBank/DDBJ whole genome shotgun (WGS) entry which is preliminary data.</text>
</comment>
<accession>A0A2T3W3C1</accession>
<dbReference type="EMBL" id="PYSV01000034">
    <property type="protein sequence ID" value="PTA66401.1"/>
    <property type="molecule type" value="Genomic_DNA"/>
</dbReference>
<evidence type="ECO:0000256" key="2">
    <source>
        <dbReference type="ARBA" id="ARBA00022840"/>
    </source>
</evidence>
<keyword evidence="6" id="KW-0378">Hydrolase</keyword>
<dbReference type="PROSITE" id="PS51194">
    <property type="entry name" value="HELICASE_CTER"/>
    <property type="match status" value="1"/>
</dbReference>
<dbReference type="GO" id="GO:0043138">
    <property type="term" value="F:3'-5' DNA helicase activity"/>
    <property type="evidence" value="ECO:0007669"/>
    <property type="project" value="TreeGrafter"/>
</dbReference>
<dbReference type="InterPro" id="IPR011545">
    <property type="entry name" value="DEAD/DEAH_box_helicase_dom"/>
</dbReference>
<feature type="domain" description="Helicase ATP-binding" evidence="4">
    <location>
        <begin position="140"/>
        <end position="425"/>
    </location>
</feature>
<dbReference type="Gene3D" id="3.40.50.300">
    <property type="entry name" value="P-loop containing nucleotide triphosphate hydrolases"/>
    <property type="match status" value="2"/>
</dbReference>
<dbReference type="GO" id="GO:0036297">
    <property type="term" value="P:interstrand cross-link repair"/>
    <property type="evidence" value="ECO:0007669"/>
    <property type="project" value="TreeGrafter"/>
</dbReference>
<dbReference type="Pfam" id="PF00270">
    <property type="entry name" value="DEAD"/>
    <property type="match status" value="1"/>
</dbReference>